<dbReference type="GeneID" id="114244307"/>
<evidence type="ECO:0000313" key="2">
    <source>
        <dbReference type="Proteomes" id="UP000504629"/>
    </source>
</evidence>
<dbReference type="OrthoDB" id="8122921at2759"/>
<proteinExistence type="predicted"/>
<dbReference type="Proteomes" id="UP000504629">
    <property type="component" value="Unplaced"/>
</dbReference>
<sequence>MAKFLKSFFTPSEKRKHSKYDGETEDGKTDFPPLDERRKLSISRSGRLKQANRKRHSLSLDLYGESNQCVEKPKSREYHVQIASSDLSTDKNQRRKSADSNNYIHTKTERFHKTKTQDNKQSNVNDAGVCPETEIDSAFEIIDRP</sequence>
<dbReference type="KEGG" id="bman:114244307"/>
<feature type="compositionally biased region" description="Basic and acidic residues" evidence="1">
    <location>
        <begin position="88"/>
        <end position="98"/>
    </location>
</feature>
<feature type="compositionally biased region" description="Basic and acidic residues" evidence="1">
    <location>
        <begin position="19"/>
        <end position="39"/>
    </location>
</feature>
<feature type="compositionally biased region" description="Basic residues" evidence="1">
    <location>
        <begin position="46"/>
        <end position="56"/>
    </location>
</feature>
<protein>
    <submittedName>
        <fullName evidence="3">Uncharacterized protein LOC114244307</fullName>
    </submittedName>
</protein>
<organism evidence="2 3">
    <name type="scientific">Bombyx mandarina</name>
    <name type="common">Wild silk moth</name>
    <name type="synonym">Wild silkworm</name>
    <dbReference type="NCBI Taxonomy" id="7092"/>
    <lineage>
        <taxon>Eukaryota</taxon>
        <taxon>Metazoa</taxon>
        <taxon>Ecdysozoa</taxon>
        <taxon>Arthropoda</taxon>
        <taxon>Hexapoda</taxon>
        <taxon>Insecta</taxon>
        <taxon>Pterygota</taxon>
        <taxon>Neoptera</taxon>
        <taxon>Endopterygota</taxon>
        <taxon>Lepidoptera</taxon>
        <taxon>Glossata</taxon>
        <taxon>Ditrysia</taxon>
        <taxon>Bombycoidea</taxon>
        <taxon>Bombycidae</taxon>
        <taxon>Bombycinae</taxon>
        <taxon>Bombyx</taxon>
    </lineage>
</organism>
<feature type="compositionally biased region" description="Basic and acidic residues" evidence="1">
    <location>
        <begin position="106"/>
        <end position="118"/>
    </location>
</feature>
<evidence type="ECO:0000256" key="1">
    <source>
        <dbReference type="SAM" id="MobiDB-lite"/>
    </source>
</evidence>
<keyword evidence="2" id="KW-1185">Reference proteome</keyword>
<gene>
    <name evidence="3" type="primary">LOC114244307</name>
</gene>
<reference evidence="3" key="1">
    <citation type="submission" date="2025-08" db="UniProtKB">
        <authorList>
            <consortium name="RefSeq"/>
        </authorList>
    </citation>
    <scope>IDENTIFICATION</scope>
    <source>
        <tissue evidence="3">Silk gland</tissue>
    </source>
</reference>
<feature type="region of interest" description="Disordered" evidence="1">
    <location>
        <begin position="1"/>
        <end position="56"/>
    </location>
</feature>
<evidence type="ECO:0000313" key="3">
    <source>
        <dbReference type="RefSeq" id="XP_028031872.1"/>
    </source>
</evidence>
<dbReference type="AlphaFoldDB" id="A0A6J2JSF0"/>
<dbReference type="RefSeq" id="XP_028031872.1">
    <property type="nucleotide sequence ID" value="XM_028176071.1"/>
</dbReference>
<accession>A0A6J2JSF0</accession>
<name>A0A6J2JSF0_BOMMA</name>
<feature type="region of interest" description="Disordered" evidence="1">
    <location>
        <begin position="71"/>
        <end position="145"/>
    </location>
</feature>